<evidence type="ECO:0000313" key="1">
    <source>
        <dbReference type="Proteomes" id="UP000095286"/>
    </source>
</evidence>
<dbReference type="Proteomes" id="UP000095286">
    <property type="component" value="Unplaced"/>
</dbReference>
<organism evidence="1 2">
    <name type="scientific">Rhabditophanes sp. KR3021</name>
    <dbReference type="NCBI Taxonomy" id="114890"/>
    <lineage>
        <taxon>Eukaryota</taxon>
        <taxon>Metazoa</taxon>
        <taxon>Ecdysozoa</taxon>
        <taxon>Nematoda</taxon>
        <taxon>Chromadorea</taxon>
        <taxon>Rhabditida</taxon>
        <taxon>Tylenchina</taxon>
        <taxon>Panagrolaimomorpha</taxon>
        <taxon>Strongyloidoidea</taxon>
        <taxon>Alloionematidae</taxon>
        <taxon>Rhabditophanes</taxon>
    </lineage>
</organism>
<reference evidence="2" key="1">
    <citation type="submission" date="2016-11" db="UniProtKB">
        <authorList>
            <consortium name="WormBaseParasite"/>
        </authorList>
    </citation>
    <scope>IDENTIFICATION</scope>
    <source>
        <strain evidence="2">KR3021</strain>
    </source>
</reference>
<sequence>MAKRGGRGGSMAQLASALGIQRQDIGSIVNQKREDPKLYPLLSRTGTAIEMNADLQYMVDMKKAMIKNFENSEFYRNESLISETDKSYSDKYLIKEKDIFVPHLKRVPLELHGRKTKEEILAARRKKLDYELGDRLDVLESKEANGDVQIKRRKIDLDDDDEPKEDDEAILSDDDYLEEDNDYATTYFDNGENYGDGGSDDNLEDM</sequence>
<protein>
    <submittedName>
        <fullName evidence="2">DNA-directed RNA polymerase III subunit</fullName>
    </submittedName>
</protein>
<accession>A0AC35UBI5</accession>
<proteinExistence type="predicted"/>
<name>A0AC35UBI5_9BILA</name>
<dbReference type="WBParaSite" id="RSKR_0000959600.1">
    <property type="protein sequence ID" value="RSKR_0000959600.1"/>
    <property type="gene ID" value="RSKR_0000959600"/>
</dbReference>
<evidence type="ECO:0000313" key="2">
    <source>
        <dbReference type="WBParaSite" id="RSKR_0000959600.1"/>
    </source>
</evidence>